<dbReference type="AlphaFoldDB" id="A0A5C5V1P5"/>
<dbReference type="Gene3D" id="1.25.40.10">
    <property type="entry name" value="Tetratricopeptide repeat domain"/>
    <property type="match status" value="1"/>
</dbReference>
<accession>A0A5C5V1P5</accession>
<dbReference type="Proteomes" id="UP000316714">
    <property type="component" value="Unassembled WGS sequence"/>
</dbReference>
<evidence type="ECO:0000313" key="2">
    <source>
        <dbReference type="EMBL" id="TWT32398.1"/>
    </source>
</evidence>
<comment type="caution">
    <text evidence="2">The sequence shown here is derived from an EMBL/GenBank/DDBJ whole genome shotgun (WGS) entry which is preliminary data.</text>
</comment>
<proteinExistence type="predicted"/>
<gene>
    <name evidence="2" type="ORF">KOR34_41610</name>
</gene>
<dbReference type="InterPro" id="IPR011990">
    <property type="entry name" value="TPR-like_helical_dom_sf"/>
</dbReference>
<organism evidence="2 3">
    <name type="scientific">Posidoniimonas corsicana</name>
    <dbReference type="NCBI Taxonomy" id="1938618"/>
    <lineage>
        <taxon>Bacteria</taxon>
        <taxon>Pseudomonadati</taxon>
        <taxon>Planctomycetota</taxon>
        <taxon>Planctomycetia</taxon>
        <taxon>Pirellulales</taxon>
        <taxon>Lacipirellulaceae</taxon>
        <taxon>Posidoniimonas</taxon>
    </lineage>
</organism>
<dbReference type="Pfam" id="PF14559">
    <property type="entry name" value="TPR_19"/>
    <property type="match status" value="1"/>
</dbReference>
<reference evidence="2 3" key="1">
    <citation type="submission" date="2019-02" db="EMBL/GenBank/DDBJ databases">
        <title>Deep-cultivation of Planctomycetes and their phenomic and genomic characterization uncovers novel biology.</title>
        <authorList>
            <person name="Wiegand S."/>
            <person name="Jogler M."/>
            <person name="Boedeker C."/>
            <person name="Pinto D."/>
            <person name="Vollmers J."/>
            <person name="Rivas-Marin E."/>
            <person name="Kohn T."/>
            <person name="Peeters S.H."/>
            <person name="Heuer A."/>
            <person name="Rast P."/>
            <person name="Oberbeckmann S."/>
            <person name="Bunk B."/>
            <person name="Jeske O."/>
            <person name="Meyerdierks A."/>
            <person name="Storesund J.E."/>
            <person name="Kallscheuer N."/>
            <person name="Luecker S."/>
            <person name="Lage O.M."/>
            <person name="Pohl T."/>
            <person name="Merkel B.J."/>
            <person name="Hornburger P."/>
            <person name="Mueller R.-W."/>
            <person name="Bruemmer F."/>
            <person name="Labrenz M."/>
            <person name="Spormann A.M."/>
            <person name="Op Den Camp H."/>
            <person name="Overmann J."/>
            <person name="Amann R."/>
            <person name="Jetten M.S.M."/>
            <person name="Mascher T."/>
            <person name="Medema M.H."/>
            <person name="Devos D.P."/>
            <person name="Kaster A.-K."/>
            <person name="Ovreas L."/>
            <person name="Rohde M."/>
            <person name="Galperin M.Y."/>
            <person name="Jogler C."/>
        </authorList>
    </citation>
    <scope>NUCLEOTIDE SEQUENCE [LARGE SCALE GENOMIC DNA]</scope>
    <source>
        <strain evidence="2 3">KOR34</strain>
    </source>
</reference>
<sequence>MSVDPYALCPCGSGKKLKFCCSDLAGEIEKIHKMVEGDQPRAALQHVEQALKKNPGRPSLLDLKAMLELTLHKFDDAEQTVAELLKQDPNNPAAHAQQAILKCAQGDGAAGVEPLQRALVLIQDNMPRRVLEAIGAVGHTLLVEGNVVAARAHLWLYQGVAGREDTRALELLTRLNQVAGLPLLLRDHLYMRTAPDGHPGEDDHNYAQALAARGQWGPASVVFDKLCVEYPDMASFHYNRALVHGWLGEQDVFAAALRDFAERDVPQEDAVEAVAISQLIDPNVQDEMLDIVRLTYPILDEEELVARLSKAPSVVTIEQDLSSIGEEGQPAPRAGYYLLDRALPDSGADLTRETAPLIIATLLRFGRQTNRSERLEVSLVRDARFDKVRDALAQLADGVIGVAEEEVVDQTDAVQQALRWNWHFPTDTPPQLRRQLTSEESARVILEDWPEIPSAVLDGKTPSQAAQDPAMQTRLLAAVLTFEQGAQAFRNADTFVQLREKLGLPALQPIDPESVDVDQIPLGRVPRLDVSKVADDDLQKLYQRAVISNVAPALAHLADEVVRRPELEGRVKFEEAYRRLITLQSDTSESMKHLQRAKDWTRSRGASTAPWDLLELEMHIVDGESEQANATLARIRDEHMNEPGVAEHLYELFYELGAIPAEGGAPMTAPAGLPDEPPKSSGIWTPDADQPDAGKQKLWTPS</sequence>
<keyword evidence="3" id="KW-1185">Reference proteome</keyword>
<dbReference type="EMBL" id="SIHJ01000003">
    <property type="protein sequence ID" value="TWT32398.1"/>
    <property type="molecule type" value="Genomic_DNA"/>
</dbReference>
<feature type="region of interest" description="Disordered" evidence="1">
    <location>
        <begin position="664"/>
        <end position="702"/>
    </location>
</feature>
<evidence type="ECO:0000313" key="3">
    <source>
        <dbReference type="Proteomes" id="UP000316714"/>
    </source>
</evidence>
<evidence type="ECO:0000256" key="1">
    <source>
        <dbReference type="SAM" id="MobiDB-lite"/>
    </source>
</evidence>
<dbReference type="OrthoDB" id="242313at2"/>
<protein>
    <submittedName>
        <fullName evidence="2">Uncharacterized protein</fullName>
    </submittedName>
</protein>
<name>A0A5C5V1P5_9BACT</name>
<dbReference type="SUPFAM" id="SSF48452">
    <property type="entry name" value="TPR-like"/>
    <property type="match status" value="1"/>
</dbReference>
<dbReference type="RefSeq" id="WP_146567725.1">
    <property type="nucleotide sequence ID" value="NZ_SIHJ01000003.1"/>
</dbReference>